<evidence type="ECO:0000313" key="2">
    <source>
        <dbReference type="Proteomes" id="UP000275836"/>
    </source>
</evidence>
<dbReference type="Proteomes" id="UP000275836">
    <property type="component" value="Unassembled WGS sequence"/>
</dbReference>
<dbReference type="RefSeq" id="WP_124942602.1">
    <property type="nucleotide sequence ID" value="NZ_RHGY01000001.1"/>
</dbReference>
<gene>
    <name evidence="1" type="ORF">D3P96_01345</name>
</gene>
<dbReference type="EMBL" id="RHGY01000001">
    <property type="protein sequence ID" value="RRG18659.1"/>
    <property type="molecule type" value="Genomic_DNA"/>
</dbReference>
<dbReference type="AlphaFoldDB" id="A0A3P2RD35"/>
<accession>A0A3P2RD35</accession>
<comment type="caution">
    <text evidence="1">The sequence shown here is derived from an EMBL/GenBank/DDBJ whole genome shotgun (WGS) entry which is preliminary data.</text>
</comment>
<name>A0A3P2RD35_WEIVI</name>
<protein>
    <submittedName>
        <fullName evidence="1">Uncharacterized protein</fullName>
    </submittedName>
</protein>
<reference evidence="1 2" key="1">
    <citation type="submission" date="2018-10" db="EMBL/GenBank/DDBJ databases">
        <title>Draft genome sequence of Weissella viridescens UCO-SMC3.</title>
        <authorList>
            <person name="Garcia-Cancino A."/>
            <person name="Espinoza-Monje M."/>
            <person name="Albarracin L."/>
            <person name="Garcia-Castillo V."/>
            <person name="Campos-Martin J."/>
            <person name="Nakano Y."/>
            <person name="Guitierrez-Zamorano C."/>
            <person name="Ikeda-Ohtsubo W."/>
            <person name="Morita H."/>
            <person name="Kitazawa H."/>
            <person name="Villena J."/>
        </authorList>
    </citation>
    <scope>NUCLEOTIDE SEQUENCE [LARGE SCALE GENOMIC DNA]</scope>
    <source>
        <strain evidence="1 2">UCO-SMC3</strain>
    </source>
</reference>
<evidence type="ECO:0000313" key="1">
    <source>
        <dbReference type="EMBL" id="RRG18659.1"/>
    </source>
</evidence>
<organism evidence="1 2">
    <name type="scientific">Weissella viridescens</name>
    <name type="common">Lactobacillus viridescens</name>
    <dbReference type="NCBI Taxonomy" id="1629"/>
    <lineage>
        <taxon>Bacteria</taxon>
        <taxon>Bacillati</taxon>
        <taxon>Bacillota</taxon>
        <taxon>Bacilli</taxon>
        <taxon>Lactobacillales</taxon>
        <taxon>Lactobacillaceae</taxon>
        <taxon>Weissella</taxon>
    </lineage>
</organism>
<sequence length="70" mass="7371">MTNDVSASTSQTIAPASVVATQSTQALTSTAKPVATQINVPQNIQLKITVPASRNYDRSVLEIGLCIVKE</sequence>
<proteinExistence type="predicted"/>